<evidence type="ECO:0000313" key="2">
    <source>
        <dbReference type="Proteomes" id="UP001230986"/>
    </source>
</evidence>
<evidence type="ECO:0000313" key="1">
    <source>
        <dbReference type="EMBL" id="MDL5056789.1"/>
    </source>
</evidence>
<proteinExistence type="predicted"/>
<dbReference type="Pfam" id="PF10049">
    <property type="entry name" value="DUF2283"/>
    <property type="match status" value="1"/>
</dbReference>
<name>A0ABT7LYB1_9CYAN</name>
<dbReference type="EMBL" id="JASVEJ010000018">
    <property type="protein sequence ID" value="MDL5056789.1"/>
    <property type="molecule type" value="Genomic_DNA"/>
</dbReference>
<gene>
    <name evidence="1" type="ORF">QQ055_04820</name>
</gene>
<dbReference type="Proteomes" id="UP001230986">
    <property type="component" value="Unassembled WGS sequence"/>
</dbReference>
<reference evidence="1 2" key="1">
    <citation type="submission" date="2023-06" db="EMBL/GenBank/DDBJ databases">
        <title>Whole genome sequence of Oscillatoria calcuttensis NRMC-F 0142.</title>
        <authorList>
            <person name="Shakena Fathima T."/>
            <person name="Muralitharan G."/>
            <person name="Thajuddin N."/>
        </authorList>
    </citation>
    <scope>NUCLEOTIDE SEQUENCE [LARGE SCALE GENOMIC DNA]</scope>
    <source>
        <strain evidence="1 2">NRMC-F 0142</strain>
    </source>
</reference>
<keyword evidence="2" id="KW-1185">Reference proteome</keyword>
<comment type="caution">
    <text evidence="1">The sequence shown here is derived from an EMBL/GenBank/DDBJ whole genome shotgun (WGS) entry which is preliminary data.</text>
</comment>
<dbReference type="RefSeq" id="WP_284474327.1">
    <property type="nucleotide sequence ID" value="NZ_JASVEJ010000018.1"/>
</dbReference>
<organism evidence="1 2">
    <name type="scientific">Geitlerinema calcuttense NRMC-F 0142</name>
    <dbReference type="NCBI Taxonomy" id="2922238"/>
    <lineage>
        <taxon>Bacteria</taxon>
        <taxon>Bacillati</taxon>
        <taxon>Cyanobacteriota</taxon>
        <taxon>Cyanophyceae</taxon>
        <taxon>Geitlerinematales</taxon>
        <taxon>Geitlerinemataceae</taxon>
        <taxon>Geitlerinema</taxon>
    </lineage>
</organism>
<dbReference type="InterPro" id="IPR019270">
    <property type="entry name" value="DUF2283"/>
</dbReference>
<sequence length="65" mass="7087">MKINYGPDVDILSIVFNDTPVEGGDEEKPALILDHDREGNVVGLEILDASKKMANPRSVEYSISA</sequence>
<dbReference type="PANTHER" id="PTHR37029">
    <property type="entry name" value="SSR1768 PROTEIN"/>
    <property type="match status" value="1"/>
</dbReference>
<protein>
    <submittedName>
        <fullName evidence="1">DUF2283 domain-containing protein</fullName>
    </submittedName>
</protein>
<dbReference type="PANTHER" id="PTHR37029:SF1">
    <property type="entry name" value="SSR1768 PROTEIN"/>
    <property type="match status" value="1"/>
</dbReference>
<accession>A0ABT7LYB1</accession>